<evidence type="ECO:0000256" key="4">
    <source>
        <dbReference type="ARBA" id="ARBA00022432"/>
    </source>
</evidence>
<keyword evidence="12" id="KW-1185">Reference proteome</keyword>
<feature type="binding site" evidence="10">
    <location>
        <position position="481"/>
    </location>
    <ligand>
        <name>ATP</name>
        <dbReference type="ChEBI" id="CHEBI:30616"/>
    </ligand>
</feature>
<evidence type="ECO:0000256" key="8">
    <source>
        <dbReference type="ARBA" id="ARBA00023239"/>
    </source>
</evidence>
<dbReference type="HAMAP" id="MF_00453">
    <property type="entry name" value="PEPCK_ATP"/>
    <property type="match status" value="1"/>
</dbReference>
<feature type="binding site" evidence="10">
    <location>
        <position position="246"/>
    </location>
    <ligand>
        <name>Mn(2+)</name>
        <dbReference type="ChEBI" id="CHEBI:29035"/>
    </ligand>
</feature>
<dbReference type="GO" id="GO:0046872">
    <property type="term" value="F:metal ion binding"/>
    <property type="evidence" value="ECO:0007669"/>
    <property type="project" value="UniProtKB-KW"/>
</dbReference>
<keyword evidence="10" id="KW-0464">Manganese</keyword>
<dbReference type="GO" id="GO:0005524">
    <property type="term" value="F:ATP binding"/>
    <property type="evidence" value="ECO:0007669"/>
    <property type="project" value="UniProtKB-UniRule"/>
</dbReference>
<keyword evidence="7 10" id="KW-0067">ATP-binding</keyword>
<dbReference type="InterPro" id="IPR001272">
    <property type="entry name" value="PEP_carboxykinase_ATP"/>
</dbReference>
<feature type="binding site" evidence="10">
    <location>
        <position position="283"/>
    </location>
    <ligand>
        <name>Mn(2+)</name>
        <dbReference type="ChEBI" id="CHEBI:29035"/>
    </ligand>
</feature>
<feature type="binding site" evidence="10">
    <location>
        <position position="356"/>
    </location>
    <ligand>
        <name>ATP</name>
        <dbReference type="ChEBI" id="CHEBI:30616"/>
    </ligand>
</feature>
<feature type="binding site" evidence="10">
    <location>
        <position position="227"/>
    </location>
    <ligand>
        <name>ATP</name>
        <dbReference type="ChEBI" id="CHEBI:30616"/>
    </ligand>
</feature>
<feature type="binding site" evidence="10">
    <location>
        <position position="311"/>
    </location>
    <ligand>
        <name>ATP</name>
        <dbReference type="ChEBI" id="CHEBI:30616"/>
    </ligand>
</feature>
<dbReference type="AlphaFoldDB" id="A0A518BFN4"/>
<keyword evidence="11" id="KW-0670">Pyruvate</keyword>
<dbReference type="GO" id="GO:0016301">
    <property type="term" value="F:kinase activity"/>
    <property type="evidence" value="ECO:0007669"/>
    <property type="project" value="UniProtKB-KW"/>
</dbReference>
<dbReference type="UniPathway" id="UPA00138"/>
<evidence type="ECO:0000313" key="12">
    <source>
        <dbReference type="Proteomes" id="UP000316921"/>
    </source>
</evidence>
<gene>
    <name evidence="10 11" type="primary">pckA</name>
    <name evidence="11" type="ORF">Pla133_08480</name>
</gene>
<name>A0A518BFN4_9BACT</name>
<sequence length="563" mass="61641">MATSSPTECRAQLEQLFGLTGVDYKHNLSKEELFHEAIANDRGRIREGGPDDEQKAYPTKLGVNGPLVYYTDPTCTGRPVQDTFGVAWPASETDANETTVWWKNDFKKFDPAKYDALLKRVVAHLNERGGSLYVKDVYCGTDPTYARPYRLVSEYATHSFFCDNMFPKGIEGVQDEEGKRWTMLNVPSFHCDPERDGTFSGRAVIMDFKNRIGLVVGRADYCGVVKKTMFTVMNYILPGMGEMSMHCSANVGQGGDGAILFGLSGTGKTTLSADPNRKLIGDDEHAWTGLGVSNLEDGCYAKLIDLDKDDEPVIAAALSMAGTLIENVPPAPGKKMEECDPQELDLTDNSITENTRFSYPLECNPDVMPGAKGPHPQTIVLLTADAFGVLPPVSILEPKDVMYHFVSGFTAKLAGTEVGVTEPKAAFSACFGAPFMSRPPSVYAERLAEKMKQNETRCVLLNTGWGGGPYGTGKRISIKHTRALLDAALAGDLDADKTEYDVHPVFNLKMPKSCPGVPSEILNPRNTWDDKDAYDAAAQKLRGMFRQNFEDKGFGALGIEPVM</sequence>
<feature type="binding site" evidence="10">
    <location>
        <position position="356"/>
    </location>
    <ligand>
        <name>substrate</name>
    </ligand>
</feature>
<evidence type="ECO:0000256" key="9">
    <source>
        <dbReference type="ARBA" id="ARBA00047371"/>
    </source>
</evidence>
<evidence type="ECO:0000256" key="3">
    <source>
        <dbReference type="ARBA" id="ARBA00012363"/>
    </source>
</evidence>
<feature type="binding site" evidence="10">
    <location>
        <position position="227"/>
    </location>
    <ligand>
        <name>Mn(2+)</name>
        <dbReference type="ChEBI" id="CHEBI:29035"/>
    </ligand>
</feature>
<dbReference type="KEGG" id="pbap:Pla133_08480"/>
<organism evidence="11 12">
    <name type="scientific">Engelhardtia mirabilis</name>
    <dbReference type="NCBI Taxonomy" id="2528011"/>
    <lineage>
        <taxon>Bacteria</taxon>
        <taxon>Pseudomonadati</taxon>
        <taxon>Planctomycetota</taxon>
        <taxon>Planctomycetia</taxon>
        <taxon>Planctomycetia incertae sedis</taxon>
        <taxon>Engelhardtia</taxon>
    </lineage>
</organism>
<dbReference type="PANTHER" id="PTHR30031">
    <property type="entry name" value="PHOSPHOENOLPYRUVATE CARBOXYKINASE ATP"/>
    <property type="match status" value="1"/>
</dbReference>
<dbReference type="GO" id="GO:0004612">
    <property type="term" value="F:phosphoenolpyruvate carboxykinase (ATP) activity"/>
    <property type="evidence" value="ECO:0007669"/>
    <property type="project" value="UniProtKB-UniRule"/>
</dbReference>
<evidence type="ECO:0000256" key="7">
    <source>
        <dbReference type="ARBA" id="ARBA00022840"/>
    </source>
</evidence>
<dbReference type="SUPFAM" id="SSF53795">
    <property type="entry name" value="PEP carboxykinase-like"/>
    <property type="match status" value="1"/>
</dbReference>
<evidence type="ECO:0000256" key="10">
    <source>
        <dbReference type="HAMAP-Rule" id="MF_00453"/>
    </source>
</evidence>
<dbReference type="Gene3D" id="3.40.449.10">
    <property type="entry name" value="Phosphoenolpyruvate Carboxykinase, domain 1"/>
    <property type="match status" value="1"/>
</dbReference>
<reference evidence="11 12" key="1">
    <citation type="submission" date="2019-02" db="EMBL/GenBank/DDBJ databases">
        <title>Deep-cultivation of Planctomycetes and their phenomic and genomic characterization uncovers novel biology.</title>
        <authorList>
            <person name="Wiegand S."/>
            <person name="Jogler M."/>
            <person name="Boedeker C."/>
            <person name="Pinto D."/>
            <person name="Vollmers J."/>
            <person name="Rivas-Marin E."/>
            <person name="Kohn T."/>
            <person name="Peeters S.H."/>
            <person name="Heuer A."/>
            <person name="Rast P."/>
            <person name="Oberbeckmann S."/>
            <person name="Bunk B."/>
            <person name="Jeske O."/>
            <person name="Meyerdierks A."/>
            <person name="Storesund J.E."/>
            <person name="Kallscheuer N."/>
            <person name="Luecker S."/>
            <person name="Lage O.M."/>
            <person name="Pohl T."/>
            <person name="Merkel B.J."/>
            <person name="Hornburger P."/>
            <person name="Mueller R.-W."/>
            <person name="Bruemmer F."/>
            <person name="Labrenz M."/>
            <person name="Spormann A.M."/>
            <person name="Op den Camp H."/>
            <person name="Overmann J."/>
            <person name="Amann R."/>
            <person name="Jetten M.S.M."/>
            <person name="Mascher T."/>
            <person name="Medema M.H."/>
            <person name="Devos D.P."/>
            <person name="Kaster A.-K."/>
            <person name="Ovreas L."/>
            <person name="Rohde M."/>
            <person name="Galperin M.Y."/>
            <person name="Jogler C."/>
        </authorList>
    </citation>
    <scope>NUCLEOTIDE SEQUENCE [LARGE SCALE GENOMIC DNA]</scope>
    <source>
        <strain evidence="11 12">Pla133</strain>
    </source>
</reference>
<dbReference type="GO" id="GO:0005829">
    <property type="term" value="C:cytosol"/>
    <property type="evidence" value="ECO:0007669"/>
    <property type="project" value="TreeGrafter"/>
</dbReference>
<feature type="binding site" evidence="10">
    <location>
        <position position="246"/>
    </location>
    <ligand>
        <name>ATP</name>
        <dbReference type="ChEBI" id="CHEBI:30616"/>
    </ligand>
</feature>
<proteinExistence type="inferred from homology"/>
<evidence type="ECO:0000256" key="5">
    <source>
        <dbReference type="ARBA" id="ARBA00022741"/>
    </source>
</evidence>
<dbReference type="EMBL" id="CP036287">
    <property type="protein sequence ID" value="QDU65782.1"/>
    <property type="molecule type" value="Genomic_DNA"/>
</dbReference>
<evidence type="ECO:0000313" key="11">
    <source>
        <dbReference type="EMBL" id="QDU65782.1"/>
    </source>
</evidence>
<dbReference type="EC" id="4.1.1.49" evidence="3 10"/>
<evidence type="ECO:0000256" key="2">
    <source>
        <dbReference type="ARBA" id="ARBA00006052"/>
    </source>
</evidence>
<dbReference type="PANTHER" id="PTHR30031:SF0">
    <property type="entry name" value="PHOSPHOENOLPYRUVATE CARBOXYKINASE (ATP)"/>
    <property type="match status" value="1"/>
</dbReference>
<feature type="binding site" evidence="10">
    <location>
        <position position="221"/>
    </location>
    <ligand>
        <name>substrate</name>
    </ligand>
</feature>
<dbReference type="RefSeq" id="WP_145062717.1">
    <property type="nucleotide sequence ID" value="NZ_CP036287.1"/>
</dbReference>
<keyword evidence="10" id="KW-0963">Cytoplasm</keyword>
<keyword evidence="5 10" id="KW-0547">Nucleotide-binding</keyword>
<keyword evidence="10" id="KW-0479">Metal-binding</keyword>
<comment type="similarity">
    <text evidence="2 10">Belongs to the phosphoenolpyruvate carboxykinase (ATP) family.</text>
</comment>
<keyword evidence="8 10" id="KW-0456">Lyase</keyword>
<evidence type="ECO:0000256" key="1">
    <source>
        <dbReference type="ARBA" id="ARBA00004742"/>
    </source>
</evidence>
<dbReference type="GO" id="GO:0006094">
    <property type="term" value="P:gluconeogenesis"/>
    <property type="evidence" value="ECO:0007669"/>
    <property type="project" value="UniProtKB-UniRule"/>
</dbReference>
<dbReference type="SUPFAM" id="SSF68923">
    <property type="entry name" value="PEP carboxykinase N-terminal domain"/>
    <property type="match status" value="1"/>
</dbReference>
<dbReference type="InterPro" id="IPR008210">
    <property type="entry name" value="PEP_carboxykinase_N"/>
</dbReference>
<comment type="cofactor">
    <cofactor evidence="10">
        <name>Mn(2+)</name>
        <dbReference type="ChEBI" id="CHEBI:29035"/>
    </cofactor>
    <text evidence="10">Binds 1 Mn(2+) ion per subunit.</text>
</comment>
<dbReference type="PIRSF" id="PIRSF006294">
    <property type="entry name" value="PEP_crbxkin"/>
    <property type="match status" value="1"/>
</dbReference>
<keyword evidence="6 10" id="KW-0210">Decarboxylase</keyword>
<feature type="binding site" evidence="10">
    <location>
        <position position="227"/>
    </location>
    <ligand>
        <name>substrate</name>
    </ligand>
</feature>
<feature type="binding site" evidence="10">
    <location>
        <begin position="475"/>
        <end position="476"/>
    </location>
    <ligand>
        <name>ATP</name>
        <dbReference type="ChEBI" id="CHEBI:30616"/>
    </ligand>
</feature>
<comment type="subcellular location">
    <subcellularLocation>
        <location evidence="10">Cytoplasm</location>
    </subcellularLocation>
</comment>
<keyword evidence="11" id="KW-0418">Kinase</keyword>
<feature type="binding site" evidence="10">
    <location>
        <begin position="262"/>
        <end position="270"/>
    </location>
    <ligand>
        <name>ATP</name>
        <dbReference type="ChEBI" id="CHEBI:30616"/>
    </ligand>
</feature>
<dbReference type="Gene3D" id="3.90.228.20">
    <property type="match status" value="1"/>
</dbReference>
<keyword evidence="4 10" id="KW-0312">Gluconeogenesis</keyword>
<comment type="function">
    <text evidence="10">Involved in the gluconeogenesis. Catalyzes the conversion of oxaloacetate (OAA) to phosphoenolpyruvate (PEP) through direct phosphoryl transfer between the nucleoside triphosphate and OAA.</text>
</comment>
<protein>
    <recommendedName>
        <fullName evidence="3 10">Phosphoenolpyruvate carboxykinase (ATP)</fullName>
        <shortName evidence="10">PCK</shortName>
        <shortName evidence="10">PEP carboxykinase</shortName>
        <shortName evidence="10">PEPCK</shortName>
        <ecNumber evidence="3 10">4.1.1.49</ecNumber>
    </recommendedName>
</protein>
<feature type="binding site" evidence="10">
    <location>
        <position position="78"/>
    </location>
    <ligand>
        <name>substrate</name>
    </ligand>
</feature>
<evidence type="ECO:0000256" key="6">
    <source>
        <dbReference type="ARBA" id="ARBA00022793"/>
    </source>
</evidence>
<dbReference type="Gene3D" id="2.170.8.10">
    <property type="entry name" value="Phosphoenolpyruvate Carboxykinase, domain 2"/>
    <property type="match status" value="1"/>
</dbReference>
<dbReference type="InterPro" id="IPR013035">
    <property type="entry name" value="PEP_carboxykinase_C"/>
</dbReference>
<comment type="pathway">
    <text evidence="1 10">Carbohydrate biosynthesis; gluconeogenesis.</text>
</comment>
<accession>A0A518BFN4</accession>
<comment type="catalytic activity">
    <reaction evidence="9 10">
        <text>oxaloacetate + ATP = phosphoenolpyruvate + ADP + CO2</text>
        <dbReference type="Rhea" id="RHEA:18617"/>
        <dbReference type="ChEBI" id="CHEBI:16452"/>
        <dbReference type="ChEBI" id="CHEBI:16526"/>
        <dbReference type="ChEBI" id="CHEBI:30616"/>
        <dbReference type="ChEBI" id="CHEBI:58702"/>
        <dbReference type="ChEBI" id="CHEBI:456216"/>
        <dbReference type="EC" id="4.1.1.49"/>
    </reaction>
</comment>
<keyword evidence="11" id="KW-0808">Transferase</keyword>
<dbReference type="Pfam" id="PF01293">
    <property type="entry name" value="PEPCK_ATP"/>
    <property type="match status" value="1"/>
</dbReference>
<dbReference type="Proteomes" id="UP000316921">
    <property type="component" value="Chromosome"/>
</dbReference>